<dbReference type="RefSeq" id="WP_250424565.1">
    <property type="nucleotide sequence ID" value="NZ_JAJKBJ010000034.1"/>
</dbReference>
<dbReference type="Proteomes" id="UP001139721">
    <property type="component" value="Unassembled WGS sequence"/>
</dbReference>
<dbReference type="InterPro" id="IPR007214">
    <property type="entry name" value="YbaK/aa-tRNA-synth-assoc-dom"/>
</dbReference>
<proteinExistence type="predicted"/>
<keyword evidence="3" id="KW-1185">Reference proteome</keyword>
<organism evidence="2 3">
    <name type="scientific">Legionella maioricensis</name>
    <dbReference type="NCBI Taxonomy" id="2896528"/>
    <lineage>
        <taxon>Bacteria</taxon>
        <taxon>Pseudomonadati</taxon>
        <taxon>Pseudomonadota</taxon>
        <taxon>Gammaproteobacteria</taxon>
        <taxon>Legionellales</taxon>
        <taxon>Legionellaceae</taxon>
        <taxon>Legionella</taxon>
    </lineage>
</organism>
<protein>
    <submittedName>
        <fullName evidence="2">YbaK/EbsC family protein</fullName>
    </submittedName>
</protein>
<accession>A0A9X2D3P2</accession>
<dbReference type="GO" id="GO:0002161">
    <property type="term" value="F:aminoacyl-tRNA deacylase activity"/>
    <property type="evidence" value="ECO:0007669"/>
    <property type="project" value="InterPro"/>
</dbReference>
<dbReference type="Gene3D" id="3.90.960.10">
    <property type="entry name" value="YbaK/aminoacyl-tRNA synthetase-associated domain"/>
    <property type="match status" value="1"/>
</dbReference>
<evidence type="ECO:0000313" key="3">
    <source>
        <dbReference type="Proteomes" id="UP001139721"/>
    </source>
</evidence>
<sequence>MSNENKILSKSAQRVQQALAQKGLSFELIELSASTRTANDAANTIGCDVAQIVKSLLFCTAKTSQPVLVLASGINRVNEKIIEQWVGEKIVKADAGFTREVTGFAIGGVPPVGHKQTITHIFIDEDLLQHHVLWAAAGTPYAVFSLSSREIESLTHGKIIAIK</sequence>
<name>A0A9X2D3P2_9GAMM</name>
<comment type="caution">
    <text evidence="2">The sequence shown here is derived from an EMBL/GenBank/DDBJ whole genome shotgun (WGS) entry which is preliminary data.</text>
</comment>
<dbReference type="Pfam" id="PF04073">
    <property type="entry name" value="tRNA_edit"/>
    <property type="match status" value="1"/>
</dbReference>
<reference evidence="2" key="1">
    <citation type="submission" date="2021-11" db="EMBL/GenBank/DDBJ databases">
        <title>Legionella maioricencis sp. nov., a new species isolated from hot water samples in Mallorca.</title>
        <authorList>
            <person name="Crespi S."/>
            <person name="Drasar V."/>
            <person name="Salva-Serra F."/>
            <person name="Jaen-Luchoro D."/>
            <person name="Pineiro-Iglesias B."/>
            <person name="Aliaga F."/>
            <person name="Fernandez-Juarez V."/>
            <person name="Coll G."/>
            <person name="Moore E.R.B."/>
            <person name="Bennasar-Figueras A."/>
        </authorList>
    </citation>
    <scope>NUCLEOTIDE SEQUENCE</scope>
    <source>
        <strain evidence="2">HCPI-6</strain>
    </source>
</reference>
<dbReference type="SUPFAM" id="SSF55826">
    <property type="entry name" value="YbaK/ProRS associated domain"/>
    <property type="match status" value="1"/>
</dbReference>
<gene>
    <name evidence="2" type="ORF">LOX96_16395</name>
</gene>
<dbReference type="PANTHER" id="PTHR30411">
    <property type="entry name" value="CYTOPLASMIC PROTEIN"/>
    <property type="match status" value="1"/>
</dbReference>
<dbReference type="InterPro" id="IPR036754">
    <property type="entry name" value="YbaK/aa-tRNA-synt-asso_dom_sf"/>
</dbReference>
<dbReference type="PANTHER" id="PTHR30411:SF1">
    <property type="entry name" value="CYTOPLASMIC PROTEIN"/>
    <property type="match status" value="1"/>
</dbReference>
<dbReference type="CDD" id="cd04333">
    <property type="entry name" value="ProX_deacylase"/>
    <property type="match status" value="1"/>
</dbReference>
<evidence type="ECO:0000313" key="2">
    <source>
        <dbReference type="EMBL" id="MCL9685682.1"/>
    </source>
</evidence>
<dbReference type="AlphaFoldDB" id="A0A9X2D3P2"/>
<feature type="domain" description="YbaK/aminoacyl-tRNA synthetase-associated" evidence="1">
    <location>
        <begin position="34"/>
        <end position="152"/>
    </location>
</feature>
<evidence type="ECO:0000259" key="1">
    <source>
        <dbReference type="Pfam" id="PF04073"/>
    </source>
</evidence>
<dbReference type="EMBL" id="JAJKBJ010000034">
    <property type="protein sequence ID" value="MCL9685682.1"/>
    <property type="molecule type" value="Genomic_DNA"/>
</dbReference>